<keyword evidence="3" id="KW-1185">Reference proteome</keyword>
<dbReference type="GO" id="GO:0008171">
    <property type="term" value="F:O-methyltransferase activity"/>
    <property type="evidence" value="ECO:0007669"/>
    <property type="project" value="TreeGrafter"/>
</dbReference>
<evidence type="ECO:0000313" key="2">
    <source>
        <dbReference type="EMBL" id="MBH8573086.1"/>
    </source>
</evidence>
<dbReference type="AlphaFoldDB" id="A0A8J7LDI2"/>
<dbReference type="Gene3D" id="3.40.50.150">
    <property type="entry name" value="Vaccinia Virus protein VP39"/>
    <property type="match status" value="1"/>
</dbReference>
<proteinExistence type="predicted"/>
<dbReference type="InterPro" id="IPR053188">
    <property type="entry name" value="FkbM_Methyltransferase"/>
</dbReference>
<accession>A0A8J7LDI2</accession>
<keyword evidence="2" id="KW-0808">Transferase</keyword>
<protein>
    <submittedName>
        <fullName evidence="2">FkbM family methyltransferase</fullName>
    </submittedName>
</protein>
<dbReference type="InterPro" id="IPR029063">
    <property type="entry name" value="SAM-dependent_MTases_sf"/>
</dbReference>
<sequence>MSTLRKTVAKVAGNRFTQELLEKGVTGAQFLMGFGSGTSVESSGESAVFNFVHQKQKAPYCIFDVGSNQGQYLRLILQNFPEDNLSVHCFEPSSYTFEILESSVEPKAQSKVKLNNLAFGKTQGELTLHYNKAGSGLASLTKRRLEHFGINFDSSEVVKVDTVDNYSNKNNVQQINLLKLDVEGHELDVLAGASEMFSKQAINIVSFEFGGCNIDTRTYFQDFYYFFKDINMSLFRIIPAGYLYPIKSYKEVFEQFRTTNYVAIKNE</sequence>
<name>A0A8J7LDI2_9NOST</name>
<comment type="caution">
    <text evidence="2">The sequence shown here is derived from an EMBL/GenBank/DDBJ whole genome shotgun (WGS) entry which is preliminary data.</text>
</comment>
<gene>
    <name evidence="2" type="ORF">I8752_08675</name>
</gene>
<evidence type="ECO:0000313" key="3">
    <source>
        <dbReference type="Proteomes" id="UP000662314"/>
    </source>
</evidence>
<dbReference type="NCBIfam" id="TIGR01444">
    <property type="entry name" value="fkbM_fam"/>
    <property type="match status" value="1"/>
</dbReference>
<dbReference type="PANTHER" id="PTHR36973">
    <property type="entry name" value="SLL1456 PROTEIN-RELATED"/>
    <property type="match status" value="1"/>
</dbReference>
<dbReference type="InterPro" id="IPR006342">
    <property type="entry name" value="FkbM_mtfrase"/>
</dbReference>
<dbReference type="PANTHER" id="PTHR36973:SF4">
    <property type="entry name" value="NODULATION PROTEIN"/>
    <property type="match status" value="1"/>
</dbReference>
<organism evidence="2 3">
    <name type="scientific">Dendronalium phyllosphericum CENA369</name>
    <dbReference type="NCBI Taxonomy" id="1725256"/>
    <lineage>
        <taxon>Bacteria</taxon>
        <taxon>Bacillati</taxon>
        <taxon>Cyanobacteriota</taxon>
        <taxon>Cyanophyceae</taxon>
        <taxon>Nostocales</taxon>
        <taxon>Nostocaceae</taxon>
        <taxon>Dendronalium</taxon>
        <taxon>Dendronalium phyllosphericum</taxon>
    </lineage>
</organism>
<dbReference type="Pfam" id="PF05050">
    <property type="entry name" value="Methyltransf_21"/>
    <property type="match status" value="1"/>
</dbReference>
<keyword evidence="2" id="KW-0489">Methyltransferase</keyword>
<dbReference type="Proteomes" id="UP000662314">
    <property type="component" value="Unassembled WGS sequence"/>
</dbReference>
<dbReference type="EMBL" id="JAECZA010000024">
    <property type="protein sequence ID" value="MBH8573086.1"/>
    <property type="molecule type" value="Genomic_DNA"/>
</dbReference>
<evidence type="ECO:0000259" key="1">
    <source>
        <dbReference type="Pfam" id="PF05050"/>
    </source>
</evidence>
<feature type="domain" description="Methyltransferase FkbM" evidence="1">
    <location>
        <begin position="87"/>
        <end position="213"/>
    </location>
</feature>
<dbReference type="GO" id="GO:0032259">
    <property type="term" value="P:methylation"/>
    <property type="evidence" value="ECO:0007669"/>
    <property type="project" value="UniProtKB-KW"/>
</dbReference>
<reference evidence="2 3" key="1">
    <citation type="journal article" date="2021" name="Int. J. Syst. Evol. Microbiol.">
        <title>Amazonocrinis nigriterrae gen. nov., sp. nov., Atlanticothrix silvestris gen. nov., sp. nov. and Dendronalium phyllosphericum gen. nov., sp. nov., nostocacean cyanobacteria from Brazilian environments.</title>
        <authorList>
            <person name="Alvarenga D.O."/>
            <person name="Andreote A.P.D."/>
            <person name="Branco L.H.Z."/>
            <person name="Delbaje E."/>
            <person name="Cruz R.B."/>
            <person name="Varani A.M."/>
            <person name="Fiore M.F."/>
        </authorList>
    </citation>
    <scope>NUCLEOTIDE SEQUENCE [LARGE SCALE GENOMIC DNA]</scope>
    <source>
        <strain evidence="2 3">CENA369</strain>
    </source>
</reference>
<dbReference type="SUPFAM" id="SSF53335">
    <property type="entry name" value="S-adenosyl-L-methionine-dependent methyltransferases"/>
    <property type="match status" value="1"/>
</dbReference>
<dbReference type="RefSeq" id="WP_214431907.1">
    <property type="nucleotide sequence ID" value="NZ_CAWPUQ010000120.1"/>
</dbReference>